<accession>A0A0F8XE82</accession>
<dbReference type="EMBL" id="LAZR01059596">
    <property type="protein sequence ID" value="KKK67467.1"/>
    <property type="molecule type" value="Genomic_DNA"/>
</dbReference>
<reference evidence="1" key="1">
    <citation type="journal article" date="2015" name="Nature">
        <title>Complex archaea that bridge the gap between prokaryotes and eukaryotes.</title>
        <authorList>
            <person name="Spang A."/>
            <person name="Saw J.H."/>
            <person name="Jorgensen S.L."/>
            <person name="Zaremba-Niedzwiedzka K."/>
            <person name="Martijn J."/>
            <person name="Lind A.E."/>
            <person name="van Eijk R."/>
            <person name="Schleper C."/>
            <person name="Guy L."/>
            <person name="Ettema T.J."/>
        </authorList>
    </citation>
    <scope>NUCLEOTIDE SEQUENCE</scope>
</reference>
<protein>
    <submittedName>
        <fullName evidence="1">Uncharacterized protein</fullName>
    </submittedName>
</protein>
<name>A0A0F8XE82_9ZZZZ</name>
<dbReference type="AlphaFoldDB" id="A0A0F8XE82"/>
<gene>
    <name evidence="1" type="ORF">LCGC14_2953800</name>
</gene>
<comment type="caution">
    <text evidence="1">The sequence shown here is derived from an EMBL/GenBank/DDBJ whole genome shotgun (WGS) entry which is preliminary data.</text>
</comment>
<sequence length="142" mass="16383">MQRAKFYGEVTQFYGVTDDLRRLKLDRIGLFETYIDSLPVGQRVEVEIRKESENITHVQYEYYFACIVQPLAESLGYTKVEMDGVICKQLLTENIGLPNEYVKSKTQLNRTELAKFIDSAAMLAAQQGVVVEPPNKRWKDLK</sequence>
<proteinExistence type="predicted"/>
<organism evidence="1">
    <name type="scientific">marine sediment metagenome</name>
    <dbReference type="NCBI Taxonomy" id="412755"/>
    <lineage>
        <taxon>unclassified sequences</taxon>
        <taxon>metagenomes</taxon>
        <taxon>ecological metagenomes</taxon>
    </lineage>
</organism>
<evidence type="ECO:0000313" key="1">
    <source>
        <dbReference type="EMBL" id="KKK67467.1"/>
    </source>
</evidence>